<sequence length="130" mass="14708">MTSRHDWYDPIWPVDTRPAGDSPSLVNDARPSSDRAENVYEKLTGLPRVRVPRHAPTPRSDRSMLIDERFVFKIRTMIAGCVRESYRIDTEVSVSWSSRGGLWARSRLASARAVCTSVCLTIDILKLNSC</sequence>
<dbReference type="EMBL" id="BGZK01000261">
    <property type="protein sequence ID" value="GBP32559.1"/>
    <property type="molecule type" value="Genomic_DNA"/>
</dbReference>
<evidence type="ECO:0000313" key="2">
    <source>
        <dbReference type="EMBL" id="GBP32559.1"/>
    </source>
</evidence>
<comment type="caution">
    <text evidence="2">The sequence shown here is derived from an EMBL/GenBank/DDBJ whole genome shotgun (WGS) entry which is preliminary data.</text>
</comment>
<proteinExistence type="predicted"/>
<evidence type="ECO:0000313" key="3">
    <source>
        <dbReference type="Proteomes" id="UP000299102"/>
    </source>
</evidence>
<feature type="region of interest" description="Disordered" evidence="1">
    <location>
        <begin position="15"/>
        <end position="35"/>
    </location>
</feature>
<gene>
    <name evidence="2" type="ORF">EVAR_23971_1</name>
</gene>
<reference evidence="2 3" key="1">
    <citation type="journal article" date="2019" name="Commun. Biol.">
        <title>The bagworm genome reveals a unique fibroin gene that provides high tensile strength.</title>
        <authorList>
            <person name="Kono N."/>
            <person name="Nakamura H."/>
            <person name="Ohtoshi R."/>
            <person name="Tomita M."/>
            <person name="Numata K."/>
            <person name="Arakawa K."/>
        </authorList>
    </citation>
    <scope>NUCLEOTIDE SEQUENCE [LARGE SCALE GENOMIC DNA]</scope>
</reference>
<name>A0A4C1V217_EUMVA</name>
<evidence type="ECO:0000256" key="1">
    <source>
        <dbReference type="SAM" id="MobiDB-lite"/>
    </source>
</evidence>
<dbReference type="AlphaFoldDB" id="A0A4C1V217"/>
<dbReference type="Proteomes" id="UP000299102">
    <property type="component" value="Unassembled WGS sequence"/>
</dbReference>
<organism evidence="2 3">
    <name type="scientific">Eumeta variegata</name>
    <name type="common">Bagworm moth</name>
    <name type="synonym">Eumeta japonica</name>
    <dbReference type="NCBI Taxonomy" id="151549"/>
    <lineage>
        <taxon>Eukaryota</taxon>
        <taxon>Metazoa</taxon>
        <taxon>Ecdysozoa</taxon>
        <taxon>Arthropoda</taxon>
        <taxon>Hexapoda</taxon>
        <taxon>Insecta</taxon>
        <taxon>Pterygota</taxon>
        <taxon>Neoptera</taxon>
        <taxon>Endopterygota</taxon>
        <taxon>Lepidoptera</taxon>
        <taxon>Glossata</taxon>
        <taxon>Ditrysia</taxon>
        <taxon>Tineoidea</taxon>
        <taxon>Psychidae</taxon>
        <taxon>Oiketicinae</taxon>
        <taxon>Eumeta</taxon>
    </lineage>
</organism>
<accession>A0A4C1V217</accession>
<protein>
    <submittedName>
        <fullName evidence="2">Uncharacterized protein</fullName>
    </submittedName>
</protein>
<keyword evidence="3" id="KW-1185">Reference proteome</keyword>